<keyword evidence="12" id="KW-1185">Reference proteome</keyword>
<feature type="domain" description="Leucine-rich repeat-containing N-terminal plant-type" evidence="10">
    <location>
        <begin position="30"/>
        <end position="69"/>
    </location>
</feature>
<keyword evidence="11" id="KW-0418">Kinase</keyword>
<dbReference type="Pfam" id="PF08263">
    <property type="entry name" value="LRRNT_2"/>
    <property type="match status" value="1"/>
</dbReference>
<dbReference type="GO" id="GO:0016301">
    <property type="term" value="F:kinase activity"/>
    <property type="evidence" value="ECO:0007669"/>
    <property type="project" value="UniProtKB-KW"/>
</dbReference>
<comment type="subcellular location">
    <subcellularLocation>
        <location evidence="2">Membrane</location>
    </subcellularLocation>
    <subcellularLocation>
        <location evidence="1">Secreted</location>
        <location evidence="1">Cell wall</location>
    </subcellularLocation>
</comment>
<dbReference type="InterPro" id="IPR001611">
    <property type="entry name" value="Leu-rich_rpt"/>
</dbReference>
<evidence type="ECO:0000313" key="12">
    <source>
        <dbReference type="Proteomes" id="UP000008311"/>
    </source>
</evidence>
<feature type="signal peptide" evidence="9">
    <location>
        <begin position="1"/>
        <end position="23"/>
    </location>
</feature>
<dbReference type="GO" id="GO:0016020">
    <property type="term" value="C:membrane"/>
    <property type="evidence" value="ECO:0007669"/>
    <property type="project" value="UniProtKB-SubCell"/>
</dbReference>
<feature type="chain" id="PRO_5002891358" evidence="9">
    <location>
        <begin position="24"/>
        <end position="268"/>
    </location>
</feature>
<dbReference type="InterPro" id="IPR050994">
    <property type="entry name" value="At_inactive_RLKs"/>
</dbReference>
<proteinExistence type="inferred from homology"/>
<dbReference type="Proteomes" id="UP000008311">
    <property type="component" value="Unassembled WGS sequence"/>
</dbReference>
<evidence type="ECO:0000256" key="3">
    <source>
        <dbReference type="ARBA" id="ARBA00022512"/>
    </source>
</evidence>
<dbReference type="Pfam" id="PF00560">
    <property type="entry name" value="LRR_1"/>
    <property type="match status" value="2"/>
</dbReference>
<evidence type="ECO:0000256" key="2">
    <source>
        <dbReference type="ARBA" id="ARBA00004370"/>
    </source>
</evidence>
<evidence type="ECO:0000256" key="7">
    <source>
        <dbReference type="ARBA" id="ARBA00023136"/>
    </source>
</evidence>
<dbReference type="SUPFAM" id="SSF52058">
    <property type="entry name" value="L domain-like"/>
    <property type="match status" value="1"/>
</dbReference>
<name>B9RXI1_RICCO</name>
<protein>
    <submittedName>
        <fullName evidence="11">Serine-threonine protein kinase, plant-type, putative</fullName>
    </submittedName>
</protein>
<dbReference type="InterPro" id="IPR025875">
    <property type="entry name" value="Leu-rich_rpt_4"/>
</dbReference>
<dbReference type="STRING" id="3988.B9RXI1"/>
<evidence type="ECO:0000313" key="11">
    <source>
        <dbReference type="EMBL" id="EEF43837.1"/>
    </source>
</evidence>
<dbReference type="KEGG" id="rcu:8284167"/>
<dbReference type="OMA" id="MERIHIW"/>
<dbReference type="Gene3D" id="3.80.10.10">
    <property type="entry name" value="Ribonuclease Inhibitor"/>
    <property type="match status" value="2"/>
</dbReference>
<evidence type="ECO:0000256" key="6">
    <source>
        <dbReference type="ARBA" id="ARBA00022737"/>
    </source>
</evidence>
<dbReference type="AlphaFoldDB" id="B9RXI1"/>
<keyword evidence="3" id="KW-0964">Secreted</keyword>
<dbReference type="EMBL" id="EQ973828">
    <property type="protein sequence ID" value="EEF43837.1"/>
    <property type="molecule type" value="Genomic_DNA"/>
</dbReference>
<organism evidence="11 12">
    <name type="scientific">Ricinus communis</name>
    <name type="common">Castor bean</name>
    <dbReference type="NCBI Taxonomy" id="3988"/>
    <lineage>
        <taxon>Eukaryota</taxon>
        <taxon>Viridiplantae</taxon>
        <taxon>Streptophyta</taxon>
        <taxon>Embryophyta</taxon>
        <taxon>Tracheophyta</taxon>
        <taxon>Spermatophyta</taxon>
        <taxon>Magnoliopsida</taxon>
        <taxon>eudicotyledons</taxon>
        <taxon>Gunneridae</taxon>
        <taxon>Pentapetalae</taxon>
        <taxon>rosids</taxon>
        <taxon>fabids</taxon>
        <taxon>Malpighiales</taxon>
        <taxon>Euphorbiaceae</taxon>
        <taxon>Acalyphoideae</taxon>
        <taxon>Acalypheae</taxon>
        <taxon>Ricinus</taxon>
    </lineage>
</organism>
<evidence type="ECO:0000256" key="5">
    <source>
        <dbReference type="ARBA" id="ARBA00022729"/>
    </source>
</evidence>
<dbReference type="PANTHER" id="PTHR48010:SF22">
    <property type="entry name" value="OS09G0376600 PROTEIN"/>
    <property type="match status" value="1"/>
</dbReference>
<keyword evidence="7" id="KW-0472">Membrane</keyword>
<dbReference type="InParanoid" id="B9RXI1"/>
<keyword evidence="5 9" id="KW-0732">Signal</keyword>
<dbReference type="OrthoDB" id="69842at2759"/>
<accession>B9RXI1</accession>
<keyword evidence="6" id="KW-0677">Repeat</keyword>
<keyword evidence="3" id="KW-0134">Cell wall</keyword>
<reference evidence="12" key="1">
    <citation type="journal article" date="2010" name="Nat. Biotechnol.">
        <title>Draft genome sequence of the oilseed species Ricinus communis.</title>
        <authorList>
            <person name="Chan A.P."/>
            <person name="Crabtree J."/>
            <person name="Zhao Q."/>
            <person name="Lorenzi H."/>
            <person name="Orvis J."/>
            <person name="Puiu D."/>
            <person name="Melake-Berhan A."/>
            <person name="Jones K.M."/>
            <person name="Redman J."/>
            <person name="Chen G."/>
            <person name="Cahoon E.B."/>
            <person name="Gedil M."/>
            <person name="Stanke M."/>
            <person name="Haas B.J."/>
            <person name="Wortman J.R."/>
            <person name="Fraser-Liggett C.M."/>
            <person name="Ravel J."/>
            <person name="Rabinowicz P.D."/>
        </authorList>
    </citation>
    <scope>NUCLEOTIDE SEQUENCE [LARGE SCALE GENOMIC DNA]</scope>
    <source>
        <strain evidence="12">cv. Hale</strain>
    </source>
</reference>
<dbReference type="FunFam" id="3.80.10.10:FF:000400">
    <property type="entry name" value="Nuclear pore complex protein NUP107"/>
    <property type="match status" value="1"/>
</dbReference>
<evidence type="ECO:0000256" key="4">
    <source>
        <dbReference type="ARBA" id="ARBA00022614"/>
    </source>
</evidence>
<dbReference type="InterPro" id="IPR032675">
    <property type="entry name" value="LRR_dom_sf"/>
</dbReference>
<keyword evidence="4" id="KW-0433">Leucine-rich repeat</keyword>
<gene>
    <name evidence="11" type="ORF">RCOM_0903780</name>
</gene>
<evidence type="ECO:0000256" key="8">
    <source>
        <dbReference type="ARBA" id="ARBA00038043"/>
    </source>
</evidence>
<comment type="similarity">
    <text evidence="8">Belongs to the polygalacturonase-inhibiting protein family.</text>
</comment>
<dbReference type="InterPro" id="IPR013210">
    <property type="entry name" value="LRR_N_plant-typ"/>
</dbReference>
<dbReference type="eggNOG" id="ENOG502QWBN">
    <property type="taxonomic scope" value="Eukaryota"/>
</dbReference>
<sequence length="268" mass="29395">MVRIPLLVLPIFVLLISFPVSNSIEVSVRQSLVQFMQKLSSGNRQNDQNWGWNMTSDPCNDNWVGVSCDSQFQTVTKIVLDDFNFTGYFDASSLCMLNSLVVLSLTRNNVGGSVPAEIGNCEGLTHLYLRHNRFSGPIPETLSQLSNLKRLDISNNYFSGEISGLSRISGLVSLLAQENQLSGVIPDLDFSNLQEFNISHNNFTGRIPDIPRRFSADNFIGNPGLCGKPLNECPALAAPAPSPVAEAPESFKNKIKLIIFAFAIIAIS</sequence>
<keyword evidence="11" id="KW-0808">Transferase</keyword>
<evidence type="ECO:0000256" key="1">
    <source>
        <dbReference type="ARBA" id="ARBA00004191"/>
    </source>
</evidence>
<dbReference type="PANTHER" id="PTHR48010">
    <property type="entry name" value="OS05G0588300 PROTEIN"/>
    <property type="match status" value="1"/>
</dbReference>
<dbReference type="Pfam" id="PF12799">
    <property type="entry name" value="LRR_4"/>
    <property type="match status" value="1"/>
</dbReference>
<evidence type="ECO:0000259" key="10">
    <source>
        <dbReference type="Pfam" id="PF08263"/>
    </source>
</evidence>
<evidence type="ECO:0000256" key="9">
    <source>
        <dbReference type="SAM" id="SignalP"/>
    </source>
</evidence>